<sequence>MKVAEMRMLRWMCGLTRGDRVRNETIREKVGVTPVECKMREVRLRWFGHVKRRGMDAPVRRCERLALDGFRRGRGRPKKYWGEVIRRDMEQLQLTEDMTLDRKTQTERSDNSTLRAENERFHCENMAMKEALKSVTCPRCDGPPIGEEERTRNIEILKMENQNLKDEHERVANLISRVHGRSFLTNQNLALPNATLRSPSNSSDESLLSQNICGSPIEFPSAQENNNNNNVRRNSINSNNIPMMSQIPRENYQILHDIREKAIVTEVINGAMEEMMQLLPMNESFWVTTSDGRCSLHRDNYERVFSHPYHRPYRSSTAQFESSKESGVVSMPAIELIQNFVDPVKWMNMFPSIVQQARGFELPDTEHLGGSIQMMQEKLHILSPLVEVRDFYFIRCCRRIDQTTWIMVDVSHDILKEFQNGGPIYTWKYPSGCVIQDMGNGQSMVTWIEHVQIDDKNQVHRIFRDLVYGRQTFGAKRWIVALQRMSERCNFAVAATSPTSHDLNIGVVTDPEGVKNVMQTSQRMVKRFFEILSMTDRLDFPTSSKLNSGYRVSIRTNEEITLSPKGWIVTAATSLCLPLSFQTIFDFFKDDRTRHEWDLLTGGNNVTELTRVPTGAFPGNSVTIIQPYVPTESNMLMIQESNIDEMGAFIIYAPIDLPTVTSVINGGDATKVSILPSGITISPDGQLASNRKNTENAQDGSILTVAFQILISGDNYQMNQQKHMDAVASVHGLLSSKVLKVKAALGCSD</sequence>
<dbReference type="AlphaFoldDB" id="A0A2G2VDH1"/>
<dbReference type="OrthoDB" id="1293172at2759"/>
<reference evidence="8 9" key="1">
    <citation type="journal article" date="2017" name="Genome Biol.">
        <title>New reference genome sequences of hot pepper reveal the massive evolution of plant disease-resistance genes by retroduplication.</title>
        <authorList>
            <person name="Kim S."/>
            <person name="Park J."/>
            <person name="Yeom S.I."/>
            <person name="Kim Y.M."/>
            <person name="Seo E."/>
            <person name="Kim K.T."/>
            <person name="Kim M.S."/>
            <person name="Lee J.M."/>
            <person name="Cheong K."/>
            <person name="Shin H.S."/>
            <person name="Kim S.B."/>
            <person name="Han K."/>
            <person name="Lee J."/>
            <person name="Park M."/>
            <person name="Lee H.A."/>
            <person name="Lee H.Y."/>
            <person name="Lee Y."/>
            <person name="Oh S."/>
            <person name="Lee J.H."/>
            <person name="Choi E."/>
            <person name="Choi E."/>
            <person name="Lee S.E."/>
            <person name="Jeon J."/>
            <person name="Kim H."/>
            <person name="Choi G."/>
            <person name="Song H."/>
            <person name="Lee J."/>
            <person name="Lee S.C."/>
            <person name="Kwon J.K."/>
            <person name="Lee H.Y."/>
            <person name="Koo N."/>
            <person name="Hong Y."/>
            <person name="Kim R.W."/>
            <person name="Kang W.H."/>
            <person name="Huh J.H."/>
            <person name="Kang B.C."/>
            <person name="Yang T.J."/>
            <person name="Lee Y.H."/>
            <person name="Bennetzen J.L."/>
            <person name="Choi D."/>
        </authorList>
    </citation>
    <scope>NUCLEOTIDE SEQUENCE [LARGE SCALE GENOMIC DNA]</scope>
    <source>
        <strain evidence="9">cv. PBC81</strain>
    </source>
</reference>
<dbReference type="InterPro" id="IPR002913">
    <property type="entry name" value="START_lipid-bd_dom"/>
</dbReference>
<dbReference type="InterPro" id="IPR023393">
    <property type="entry name" value="START-like_dom_sf"/>
</dbReference>
<dbReference type="Pfam" id="PF01852">
    <property type="entry name" value="START"/>
    <property type="match status" value="1"/>
</dbReference>
<dbReference type="Gene3D" id="3.30.530.20">
    <property type="match status" value="1"/>
</dbReference>
<evidence type="ECO:0000256" key="6">
    <source>
        <dbReference type="SAM" id="Coils"/>
    </source>
</evidence>
<evidence type="ECO:0000256" key="2">
    <source>
        <dbReference type="ARBA" id="ARBA00023125"/>
    </source>
</evidence>
<dbReference type="STRING" id="33114.A0A2G2VDH1"/>
<name>A0A2G2VDH1_CAPBA</name>
<keyword evidence="9" id="KW-1185">Reference proteome</keyword>
<feature type="coiled-coil region" evidence="6">
    <location>
        <begin position="147"/>
        <end position="174"/>
    </location>
</feature>
<keyword evidence="5" id="KW-0539">Nucleus</keyword>
<dbReference type="PANTHER" id="PTHR45654">
    <property type="entry name" value="HOMEOBOX-LEUCINE ZIPPER PROTEIN MERISTEM L1"/>
    <property type="match status" value="1"/>
</dbReference>
<evidence type="ECO:0000259" key="7">
    <source>
        <dbReference type="PROSITE" id="PS50848"/>
    </source>
</evidence>
<proteinExistence type="predicted"/>
<dbReference type="InterPro" id="IPR042160">
    <property type="entry name" value="HD-Zip_IV"/>
</dbReference>
<keyword evidence="4" id="KW-0804">Transcription</keyword>
<dbReference type="EMBL" id="MLFT02000012">
    <property type="protein sequence ID" value="PHT31030.1"/>
    <property type="molecule type" value="Genomic_DNA"/>
</dbReference>
<evidence type="ECO:0000256" key="1">
    <source>
        <dbReference type="ARBA" id="ARBA00023015"/>
    </source>
</evidence>
<accession>A0A2G2VDH1</accession>
<feature type="domain" description="START" evidence="7">
    <location>
        <begin position="257"/>
        <end position="491"/>
    </location>
</feature>
<organism evidence="8 9">
    <name type="scientific">Capsicum baccatum</name>
    <name type="common">Peruvian pepper</name>
    <dbReference type="NCBI Taxonomy" id="33114"/>
    <lineage>
        <taxon>Eukaryota</taxon>
        <taxon>Viridiplantae</taxon>
        <taxon>Streptophyta</taxon>
        <taxon>Embryophyta</taxon>
        <taxon>Tracheophyta</taxon>
        <taxon>Spermatophyta</taxon>
        <taxon>Magnoliopsida</taxon>
        <taxon>eudicotyledons</taxon>
        <taxon>Gunneridae</taxon>
        <taxon>Pentapetalae</taxon>
        <taxon>asterids</taxon>
        <taxon>lamiids</taxon>
        <taxon>Solanales</taxon>
        <taxon>Solanaceae</taxon>
        <taxon>Solanoideae</taxon>
        <taxon>Capsiceae</taxon>
        <taxon>Capsicum</taxon>
    </lineage>
</organism>
<gene>
    <name evidence="8" type="ORF">CQW23_27367</name>
</gene>
<keyword evidence="2" id="KW-0238">DNA-binding</keyword>
<evidence type="ECO:0000256" key="5">
    <source>
        <dbReference type="ARBA" id="ARBA00023242"/>
    </source>
</evidence>
<evidence type="ECO:0000313" key="8">
    <source>
        <dbReference type="EMBL" id="PHT31030.1"/>
    </source>
</evidence>
<evidence type="ECO:0000256" key="3">
    <source>
        <dbReference type="ARBA" id="ARBA00023155"/>
    </source>
</evidence>
<evidence type="ECO:0000256" key="4">
    <source>
        <dbReference type="ARBA" id="ARBA00023163"/>
    </source>
</evidence>
<reference evidence="9" key="2">
    <citation type="journal article" date="2017" name="J. Anim. Genet.">
        <title>Multiple reference genome sequences of hot pepper reveal the massive evolution of plant disease resistance genes by retroduplication.</title>
        <authorList>
            <person name="Kim S."/>
            <person name="Park J."/>
            <person name="Yeom S.-I."/>
            <person name="Kim Y.-M."/>
            <person name="Seo E."/>
            <person name="Kim K.-T."/>
            <person name="Kim M.-S."/>
            <person name="Lee J.M."/>
            <person name="Cheong K."/>
            <person name="Shin H.-S."/>
            <person name="Kim S.-B."/>
            <person name="Han K."/>
            <person name="Lee J."/>
            <person name="Park M."/>
            <person name="Lee H.-A."/>
            <person name="Lee H.-Y."/>
            <person name="Lee Y."/>
            <person name="Oh S."/>
            <person name="Lee J.H."/>
            <person name="Choi E."/>
            <person name="Choi E."/>
            <person name="Lee S.E."/>
            <person name="Jeon J."/>
            <person name="Kim H."/>
            <person name="Choi G."/>
            <person name="Song H."/>
            <person name="Lee J."/>
            <person name="Lee S.-C."/>
            <person name="Kwon J.-K."/>
            <person name="Lee H.-Y."/>
            <person name="Koo N."/>
            <person name="Hong Y."/>
            <person name="Kim R.W."/>
            <person name="Kang W.-H."/>
            <person name="Huh J.H."/>
            <person name="Kang B.-C."/>
            <person name="Yang T.-J."/>
            <person name="Lee Y.-H."/>
            <person name="Bennetzen J.L."/>
            <person name="Choi D."/>
        </authorList>
    </citation>
    <scope>NUCLEOTIDE SEQUENCE [LARGE SCALE GENOMIC DNA]</scope>
    <source>
        <strain evidence="9">cv. PBC81</strain>
    </source>
</reference>
<keyword evidence="3" id="KW-0371">Homeobox</keyword>
<dbReference type="GO" id="GO:0003677">
    <property type="term" value="F:DNA binding"/>
    <property type="evidence" value="ECO:0007669"/>
    <property type="project" value="UniProtKB-KW"/>
</dbReference>
<dbReference type="GO" id="GO:0008289">
    <property type="term" value="F:lipid binding"/>
    <property type="evidence" value="ECO:0007669"/>
    <property type="project" value="InterPro"/>
</dbReference>
<keyword evidence="1" id="KW-0805">Transcription regulation</keyword>
<comment type="caution">
    <text evidence="8">The sequence shown here is derived from an EMBL/GenBank/DDBJ whole genome shotgun (WGS) entry which is preliminary data.</text>
</comment>
<dbReference type="PROSITE" id="PS50848">
    <property type="entry name" value="START"/>
    <property type="match status" value="1"/>
</dbReference>
<protein>
    <recommendedName>
        <fullName evidence="7">START domain-containing protein</fullName>
    </recommendedName>
</protein>
<evidence type="ECO:0000313" key="9">
    <source>
        <dbReference type="Proteomes" id="UP000224567"/>
    </source>
</evidence>
<keyword evidence="6" id="KW-0175">Coiled coil</keyword>
<dbReference type="InterPro" id="IPR057993">
    <property type="entry name" value="HD-Zip_IV_C"/>
</dbReference>
<dbReference type="SUPFAM" id="SSF55961">
    <property type="entry name" value="Bet v1-like"/>
    <property type="match status" value="2"/>
</dbReference>
<dbReference type="PANTHER" id="PTHR45654:SF9">
    <property type="entry name" value="HOMEOBOX-LEUCINE ZIPPER PROTEIN HDG10-RELATED"/>
    <property type="match status" value="1"/>
</dbReference>
<dbReference type="SMART" id="SM00234">
    <property type="entry name" value="START"/>
    <property type="match status" value="1"/>
</dbReference>
<dbReference type="Pfam" id="PF25797">
    <property type="entry name" value="PDF2_C"/>
    <property type="match status" value="1"/>
</dbReference>
<dbReference type="Proteomes" id="UP000224567">
    <property type="component" value="Unassembled WGS sequence"/>
</dbReference>